<evidence type="ECO:0000259" key="4">
    <source>
        <dbReference type="PROSITE" id="PS51077"/>
    </source>
</evidence>
<evidence type="ECO:0000313" key="7">
    <source>
        <dbReference type="Proteomes" id="UP000652567"/>
    </source>
</evidence>
<evidence type="ECO:0000313" key="6">
    <source>
        <dbReference type="EMBL" id="MBE8718093.1"/>
    </source>
</evidence>
<organism evidence="6 7">
    <name type="scientific">Cellvibrio polysaccharolyticus</name>
    <dbReference type="NCBI Taxonomy" id="2082724"/>
    <lineage>
        <taxon>Bacteria</taxon>
        <taxon>Pseudomonadati</taxon>
        <taxon>Pseudomonadota</taxon>
        <taxon>Gammaproteobacteria</taxon>
        <taxon>Cellvibrionales</taxon>
        <taxon>Cellvibrionaceae</taxon>
        <taxon>Cellvibrio</taxon>
    </lineage>
</organism>
<keyword evidence="7" id="KW-1185">Reference proteome</keyword>
<dbReference type="Gene3D" id="3.30.450.40">
    <property type="match status" value="1"/>
</dbReference>
<proteinExistence type="predicted"/>
<dbReference type="SUPFAM" id="SSF46785">
    <property type="entry name" value="Winged helix' DNA-binding domain"/>
    <property type="match status" value="1"/>
</dbReference>
<dbReference type="GO" id="GO:0003677">
    <property type="term" value="F:DNA binding"/>
    <property type="evidence" value="ECO:0007669"/>
    <property type="project" value="UniProtKB-KW"/>
</dbReference>
<dbReference type="SMART" id="SM00346">
    <property type="entry name" value="HTH_ICLR"/>
    <property type="match status" value="1"/>
</dbReference>
<dbReference type="PANTHER" id="PTHR30136:SF7">
    <property type="entry name" value="HTH-TYPE TRANSCRIPTIONAL REGULATOR KDGR-RELATED"/>
    <property type="match status" value="1"/>
</dbReference>
<dbReference type="InterPro" id="IPR005471">
    <property type="entry name" value="Tscrpt_reg_IclR_N"/>
</dbReference>
<accession>A0A928YWD3</accession>
<dbReference type="GO" id="GO:0045892">
    <property type="term" value="P:negative regulation of DNA-templated transcription"/>
    <property type="evidence" value="ECO:0007669"/>
    <property type="project" value="TreeGrafter"/>
</dbReference>
<dbReference type="GO" id="GO:0003700">
    <property type="term" value="F:DNA-binding transcription factor activity"/>
    <property type="evidence" value="ECO:0007669"/>
    <property type="project" value="TreeGrafter"/>
</dbReference>
<sequence>MKAQHAQVESLQDDNERKYRAPALEKGLDILELLARQGVPMTTSQMANMLGRSVSELFRMVLALEFRGYIAAAGDGRDGYTLTNKLFTLGISQGSARVLLEAALPIMKELTREVGQSCHLVVPSGDQIVVVARVESPMDIGFSVRVGYRRLLVETNSGILLYGHATEEMKSHWLPRLQATASEAVITPFLQRSEQAAQQGYIESPSDFVEGITDICVPVAGMQGAIASLIVPFIKIKSQSASQAEVLERLQLAARKISEALND</sequence>
<dbReference type="PROSITE" id="PS51077">
    <property type="entry name" value="HTH_ICLR"/>
    <property type="match status" value="1"/>
</dbReference>
<dbReference type="EMBL" id="PRDL01000001">
    <property type="protein sequence ID" value="MBE8718093.1"/>
    <property type="molecule type" value="Genomic_DNA"/>
</dbReference>
<dbReference type="AlphaFoldDB" id="A0A928YWD3"/>
<dbReference type="RefSeq" id="WP_193910381.1">
    <property type="nucleotide sequence ID" value="NZ_PRDL01000001.1"/>
</dbReference>
<evidence type="ECO:0000259" key="5">
    <source>
        <dbReference type="PROSITE" id="PS51078"/>
    </source>
</evidence>
<dbReference type="InterPro" id="IPR029016">
    <property type="entry name" value="GAF-like_dom_sf"/>
</dbReference>
<dbReference type="Proteomes" id="UP000652567">
    <property type="component" value="Unassembled WGS sequence"/>
</dbReference>
<comment type="caution">
    <text evidence="6">The sequence shown here is derived from an EMBL/GenBank/DDBJ whole genome shotgun (WGS) entry which is preliminary data.</text>
</comment>
<dbReference type="Gene3D" id="1.10.10.10">
    <property type="entry name" value="Winged helix-like DNA-binding domain superfamily/Winged helix DNA-binding domain"/>
    <property type="match status" value="1"/>
</dbReference>
<reference evidence="6" key="1">
    <citation type="submission" date="2018-07" db="EMBL/GenBank/DDBJ databases">
        <title>Genome assembly of strain Ka43.</title>
        <authorList>
            <person name="Kukolya J."/>
            <person name="Nagy I."/>
            <person name="Horvath B."/>
            <person name="Toth A."/>
        </authorList>
    </citation>
    <scope>NUCLEOTIDE SEQUENCE</scope>
    <source>
        <strain evidence="6">KB43</strain>
    </source>
</reference>
<evidence type="ECO:0000256" key="2">
    <source>
        <dbReference type="ARBA" id="ARBA00023125"/>
    </source>
</evidence>
<dbReference type="InterPro" id="IPR014757">
    <property type="entry name" value="Tscrpt_reg_IclR_C"/>
</dbReference>
<keyword evidence="2" id="KW-0238">DNA-binding</keyword>
<feature type="domain" description="HTH iclR-type" evidence="4">
    <location>
        <begin position="21"/>
        <end position="91"/>
    </location>
</feature>
<protein>
    <submittedName>
        <fullName evidence="6">IclR family transcriptional regulator</fullName>
    </submittedName>
</protein>
<gene>
    <name evidence="6" type="ORF">C4F51_12940</name>
</gene>
<evidence type="ECO:0000256" key="3">
    <source>
        <dbReference type="ARBA" id="ARBA00023163"/>
    </source>
</evidence>
<dbReference type="PANTHER" id="PTHR30136">
    <property type="entry name" value="HELIX-TURN-HELIX TRANSCRIPTIONAL REGULATOR, ICLR FAMILY"/>
    <property type="match status" value="1"/>
</dbReference>
<dbReference type="Pfam" id="PF01614">
    <property type="entry name" value="IclR_C"/>
    <property type="match status" value="1"/>
</dbReference>
<evidence type="ECO:0000256" key="1">
    <source>
        <dbReference type="ARBA" id="ARBA00023015"/>
    </source>
</evidence>
<keyword evidence="1" id="KW-0805">Transcription regulation</keyword>
<dbReference type="Pfam" id="PF09339">
    <property type="entry name" value="HTH_IclR"/>
    <property type="match status" value="1"/>
</dbReference>
<dbReference type="InterPro" id="IPR036388">
    <property type="entry name" value="WH-like_DNA-bd_sf"/>
</dbReference>
<dbReference type="SUPFAM" id="SSF55781">
    <property type="entry name" value="GAF domain-like"/>
    <property type="match status" value="1"/>
</dbReference>
<dbReference type="PROSITE" id="PS51078">
    <property type="entry name" value="ICLR_ED"/>
    <property type="match status" value="1"/>
</dbReference>
<dbReference type="InterPro" id="IPR036390">
    <property type="entry name" value="WH_DNA-bd_sf"/>
</dbReference>
<dbReference type="InterPro" id="IPR050707">
    <property type="entry name" value="HTH_MetabolicPath_Reg"/>
</dbReference>
<feature type="domain" description="IclR-ED" evidence="5">
    <location>
        <begin position="85"/>
        <end position="263"/>
    </location>
</feature>
<name>A0A928YWD3_9GAMM</name>
<keyword evidence="3" id="KW-0804">Transcription</keyword>